<dbReference type="VEuPathDB" id="FungiDB:PEXP_020660"/>
<accession>A0A0A2KFR1</accession>
<dbReference type="RefSeq" id="XP_016598474.1">
    <property type="nucleotide sequence ID" value="XM_016747125.1"/>
</dbReference>
<feature type="transmembrane region" description="Helical" evidence="2">
    <location>
        <begin position="6"/>
        <end position="28"/>
    </location>
</feature>
<name>A0A0A2KFR1_PENEN</name>
<sequence length="241" mass="26946">MPEASLTFPIICLTLSSLFVVAVYNASIMQHLGTFHRRSILPVYQHIARKLINRHPTNQNPQTHMPEAEYEPINLDTKDEEEQHPSSLANSSMPTSGYHRHGQDIALDTVNTFIEMDSKTEIDGLSMTTSYAGGPYRPQRRSIFADMADFPTRSQSPSPSGSMASSDDYDSDWSNSAVDEAVFEPHNPVDDIPIWEFDLERPIYTVGQAQGGPVAWLDEVVEWTSQGVFAFVSPDIIEQRG</sequence>
<organism evidence="3 4">
    <name type="scientific">Penicillium expansum</name>
    <name type="common">Blue mold rot fungus</name>
    <dbReference type="NCBI Taxonomy" id="27334"/>
    <lineage>
        <taxon>Eukaryota</taxon>
        <taxon>Fungi</taxon>
        <taxon>Dikarya</taxon>
        <taxon>Ascomycota</taxon>
        <taxon>Pezizomycotina</taxon>
        <taxon>Eurotiomycetes</taxon>
        <taxon>Eurotiomycetidae</taxon>
        <taxon>Eurotiales</taxon>
        <taxon>Aspergillaceae</taxon>
        <taxon>Penicillium</taxon>
    </lineage>
</organism>
<evidence type="ECO:0000256" key="1">
    <source>
        <dbReference type="SAM" id="MobiDB-lite"/>
    </source>
</evidence>
<dbReference type="PhylomeDB" id="A0A0A2KFR1"/>
<evidence type="ECO:0000256" key="2">
    <source>
        <dbReference type="SAM" id="Phobius"/>
    </source>
</evidence>
<feature type="region of interest" description="Disordered" evidence="1">
    <location>
        <begin position="150"/>
        <end position="173"/>
    </location>
</feature>
<evidence type="ECO:0000313" key="4">
    <source>
        <dbReference type="Proteomes" id="UP000030143"/>
    </source>
</evidence>
<comment type="caution">
    <text evidence="3">The sequence shown here is derived from an EMBL/GenBank/DDBJ whole genome shotgun (WGS) entry which is preliminary data.</text>
</comment>
<keyword evidence="2" id="KW-1133">Transmembrane helix</keyword>
<dbReference type="HOGENOM" id="CLU_1166178_0_0_1"/>
<dbReference type="AlphaFoldDB" id="A0A0A2KFR1"/>
<proteinExistence type="predicted"/>
<dbReference type="Proteomes" id="UP000030143">
    <property type="component" value="Unassembled WGS sequence"/>
</dbReference>
<gene>
    <name evidence="3" type="ORF">PEX2_098550</name>
</gene>
<feature type="compositionally biased region" description="Polar residues" evidence="1">
    <location>
        <begin position="85"/>
        <end position="95"/>
    </location>
</feature>
<reference evidence="3 4" key="1">
    <citation type="journal article" date="2015" name="Mol. Plant Microbe Interact.">
        <title>Genome, transcriptome, and functional analyses of Penicillium expansum provide new insights into secondary metabolism and pathogenicity.</title>
        <authorList>
            <person name="Ballester A.R."/>
            <person name="Marcet-Houben M."/>
            <person name="Levin E."/>
            <person name="Sela N."/>
            <person name="Selma-Lazaro C."/>
            <person name="Carmona L."/>
            <person name="Wisniewski M."/>
            <person name="Droby S."/>
            <person name="Gonzalez-Candelas L."/>
            <person name="Gabaldon T."/>
        </authorList>
    </citation>
    <scope>NUCLEOTIDE SEQUENCE [LARGE SCALE GENOMIC DNA]</scope>
    <source>
        <strain evidence="3 4">MD-8</strain>
    </source>
</reference>
<dbReference type="OrthoDB" id="4347919at2759"/>
<dbReference type="GeneID" id="27682545"/>
<dbReference type="EMBL" id="JQFZ01000160">
    <property type="protein sequence ID" value="KGO56776.1"/>
    <property type="molecule type" value="Genomic_DNA"/>
</dbReference>
<protein>
    <submittedName>
        <fullName evidence="3">Uncharacterized protein</fullName>
    </submittedName>
</protein>
<keyword evidence="2" id="KW-0812">Transmembrane</keyword>
<keyword evidence="2" id="KW-0472">Membrane</keyword>
<feature type="region of interest" description="Disordered" evidence="1">
    <location>
        <begin position="78"/>
        <end position="100"/>
    </location>
</feature>
<evidence type="ECO:0000313" key="3">
    <source>
        <dbReference type="EMBL" id="KGO56776.1"/>
    </source>
</evidence>
<keyword evidence="4" id="KW-1185">Reference proteome</keyword>
<feature type="compositionally biased region" description="Low complexity" evidence="1">
    <location>
        <begin position="151"/>
        <end position="173"/>
    </location>
</feature>